<reference evidence="1" key="1">
    <citation type="submission" date="2014-11" db="EMBL/GenBank/DDBJ databases">
        <authorList>
            <person name="Amaro Gonzalez C."/>
        </authorList>
    </citation>
    <scope>NUCLEOTIDE SEQUENCE</scope>
</reference>
<organism evidence="1">
    <name type="scientific">Anguilla anguilla</name>
    <name type="common">European freshwater eel</name>
    <name type="synonym">Muraena anguilla</name>
    <dbReference type="NCBI Taxonomy" id="7936"/>
    <lineage>
        <taxon>Eukaryota</taxon>
        <taxon>Metazoa</taxon>
        <taxon>Chordata</taxon>
        <taxon>Craniata</taxon>
        <taxon>Vertebrata</taxon>
        <taxon>Euteleostomi</taxon>
        <taxon>Actinopterygii</taxon>
        <taxon>Neopterygii</taxon>
        <taxon>Teleostei</taxon>
        <taxon>Anguilliformes</taxon>
        <taxon>Anguillidae</taxon>
        <taxon>Anguilla</taxon>
    </lineage>
</organism>
<sequence length="115" mass="13280">MGYTRACQSTWTGFTSIPPDRRLMAPRLYNVIKISPVLPSDIPAILLAHFHIFLPSLQHFIYTWSCDLSLVFFWSSTVLNWDTNMPQTHTHTLINLKNAILYCLGQLTIRKGSWK</sequence>
<protein>
    <submittedName>
        <fullName evidence="1">Uncharacterized protein</fullName>
    </submittedName>
</protein>
<proteinExistence type="predicted"/>
<reference evidence="1" key="2">
    <citation type="journal article" date="2015" name="Fish Shellfish Immunol.">
        <title>Early steps in the European eel (Anguilla anguilla)-Vibrio vulnificus interaction in the gills: Role of the RtxA13 toxin.</title>
        <authorList>
            <person name="Callol A."/>
            <person name="Pajuelo D."/>
            <person name="Ebbesson L."/>
            <person name="Teles M."/>
            <person name="MacKenzie S."/>
            <person name="Amaro C."/>
        </authorList>
    </citation>
    <scope>NUCLEOTIDE SEQUENCE</scope>
</reference>
<evidence type="ECO:0000313" key="1">
    <source>
        <dbReference type="EMBL" id="JAH90957.1"/>
    </source>
</evidence>
<dbReference type="EMBL" id="GBXM01017620">
    <property type="protein sequence ID" value="JAH90957.1"/>
    <property type="molecule type" value="Transcribed_RNA"/>
</dbReference>
<accession>A0A0E9WKT4</accession>
<name>A0A0E9WKT4_ANGAN</name>
<dbReference type="AlphaFoldDB" id="A0A0E9WKT4"/>